<protein>
    <recommendedName>
        <fullName evidence="6">NlpC/P60 domain-containing protein</fullName>
    </recommendedName>
</protein>
<evidence type="ECO:0000259" key="6">
    <source>
        <dbReference type="PROSITE" id="PS51935"/>
    </source>
</evidence>
<organism evidence="7 8">
    <name type="scientific">Liquorilactobacillus sucicola DSM 21376 = JCM 15457</name>
    <dbReference type="NCBI Taxonomy" id="1423806"/>
    <lineage>
        <taxon>Bacteria</taxon>
        <taxon>Bacillati</taxon>
        <taxon>Bacillota</taxon>
        <taxon>Bacilli</taxon>
        <taxon>Lactobacillales</taxon>
        <taxon>Lactobacillaceae</taxon>
        <taxon>Liquorilactobacillus</taxon>
    </lineage>
</organism>
<dbReference type="Pfam" id="PF18013">
    <property type="entry name" value="Phage_lysozyme2"/>
    <property type="match status" value="1"/>
</dbReference>
<dbReference type="Pfam" id="PF00877">
    <property type="entry name" value="NLPC_P60"/>
    <property type="match status" value="1"/>
</dbReference>
<keyword evidence="2" id="KW-0645">Protease</keyword>
<evidence type="ECO:0000256" key="5">
    <source>
        <dbReference type="SAM" id="Phobius"/>
    </source>
</evidence>
<dbReference type="Proteomes" id="UP000050961">
    <property type="component" value="Unassembled WGS sequence"/>
</dbReference>
<keyword evidence="4" id="KW-0788">Thiol protease</keyword>
<sequence>MKLKPVGILMIPIFLVVIIIVFIFSADNSNDRDTTSNLDCANNLNLAGNQVSKDTEKNAQIIWNYLVDKGWTKAAVAGVLGNLQQESNIDPTSTNPSSGAHGIAQWLNGRSTNQKSFAKAHNKNSDSIQAQVMFLYEEANGTEKANLGDYAKNSTDPAIAAIQWQLRFERAGENEANNSGRAQYAQYWYNKFKDTKVDSSNSNMTTITETSETCDTEAGRVLKVNGSTTKWWNDLSKWANKWADQTPNNYSLGGNPANLDNAATAKAIQGATDCSGFTYWAFNKIGIPLTRTSQTQWNQNIDEVKKRDAKAGDLVFFYDPVDSGAGAGYSHVGIYIGNNQMIDQQGAGIRKEKVWEANNSGYGTWTKVSYGRIKESILPAKYK</sequence>
<evidence type="ECO:0000256" key="2">
    <source>
        <dbReference type="ARBA" id="ARBA00022670"/>
    </source>
</evidence>
<evidence type="ECO:0000256" key="1">
    <source>
        <dbReference type="ARBA" id="ARBA00007074"/>
    </source>
</evidence>
<dbReference type="eggNOG" id="COG0741">
    <property type="taxonomic scope" value="Bacteria"/>
</dbReference>
<keyword evidence="5" id="KW-0472">Membrane</keyword>
<dbReference type="OrthoDB" id="1654978at2"/>
<feature type="domain" description="NlpC/P60" evidence="6">
    <location>
        <begin position="229"/>
        <end position="374"/>
    </location>
</feature>
<dbReference type="PROSITE" id="PS51935">
    <property type="entry name" value="NLPC_P60"/>
    <property type="match status" value="1"/>
</dbReference>
<comment type="similarity">
    <text evidence="1">Belongs to the peptidase C40 family.</text>
</comment>
<comment type="caution">
    <text evidence="7">The sequence shown here is derived from an EMBL/GenBank/DDBJ whole genome shotgun (WGS) entry which is preliminary data.</text>
</comment>
<dbReference type="EMBL" id="AYZF01000017">
    <property type="protein sequence ID" value="KRN05509.1"/>
    <property type="molecule type" value="Genomic_DNA"/>
</dbReference>
<accession>A0A023CVH3</accession>
<dbReference type="GO" id="GO:0006508">
    <property type="term" value="P:proteolysis"/>
    <property type="evidence" value="ECO:0007669"/>
    <property type="project" value="UniProtKB-KW"/>
</dbReference>
<evidence type="ECO:0000256" key="4">
    <source>
        <dbReference type="ARBA" id="ARBA00022807"/>
    </source>
</evidence>
<reference evidence="7 8" key="1">
    <citation type="journal article" date="2015" name="Genome Announc.">
        <title>Expanding the biotechnology potential of lactobacilli through comparative genomics of 213 strains and associated genera.</title>
        <authorList>
            <person name="Sun Z."/>
            <person name="Harris H.M."/>
            <person name="McCann A."/>
            <person name="Guo C."/>
            <person name="Argimon S."/>
            <person name="Zhang W."/>
            <person name="Yang X."/>
            <person name="Jeffery I.B."/>
            <person name="Cooney J.C."/>
            <person name="Kagawa T.F."/>
            <person name="Liu W."/>
            <person name="Song Y."/>
            <person name="Salvetti E."/>
            <person name="Wrobel A."/>
            <person name="Rasinkangas P."/>
            <person name="Parkhill J."/>
            <person name="Rea M.C."/>
            <person name="O'Sullivan O."/>
            <person name="Ritari J."/>
            <person name="Douillard F.P."/>
            <person name="Paul Ross R."/>
            <person name="Yang R."/>
            <person name="Briner A.E."/>
            <person name="Felis G.E."/>
            <person name="de Vos W.M."/>
            <person name="Barrangou R."/>
            <person name="Klaenhammer T.R."/>
            <person name="Caufield P.W."/>
            <person name="Cui Y."/>
            <person name="Zhang H."/>
            <person name="O'Toole P.W."/>
        </authorList>
    </citation>
    <scope>NUCLEOTIDE SEQUENCE [LARGE SCALE GENOMIC DNA]</scope>
    <source>
        <strain evidence="7 8">DSM 21376</strain>
    </source>
</reference>
<gene>
    <name evidence="7" type="ORF">FD15_GL002065</name>
</gene>
<dbReference type="InterPro" id="IPR041219">
    <property type="entry name" value="Phage_lysozyme2"/>
</dbReference>
<dbReference type="PANTHER" id="PTHR47359">
    <property type="entry name" value="PEPTIDOGLYCAN DL-ENDOPEPTIDASE CWLO"/>
    <property type="match status" value="1"/>
</dbReference>
<keyword evidence="3" id="KW-0378">Hydrolase</keyword>
<dbReference type="STRING" id="1423806.FD15_GL002065"/>
<keyword evidence="5" id="KW-1133">Transmembrane helix</keyword>
<dbReference type="GO" id="GO:0008234">
    <property type="term" value="F:cysteine-type peptidase activity"/>
    <property type="evidence" value="ECO:0007669"/>
    <property type="project" value="UniProtKB-KW"/>
</dbReference>
<dbReference type="Gene3D" id="1.10.530.10">
    <property type="match status" value="1"/>
</dbReference>
<dbReference type="InterPro" id="IPR000064">
    <property type="entry name" value="NLP_P60_dom"/>
</dbReference>
<dbReference type="AlphaFoldDB" id="A0A023CVH3"/>
<keyword evidence="5" id="KW-0812">Transmembrane</keyword>
<evidence type="ECO:0000256" key="3">
    <source>
        <dbReference type="ARBA" id="ARBA00022801"/>
    </source>
</evidence>
<evidence type="ECO:0000313" key="7">
    <source>
        <dbReference type="EMBL" id="KRN05509.1"/>
    </source>
</evidence>
<dbReference type="RefSeq" id="WP_034987066.1">
    <property type="nucleotide sequence ID" value="NZ_AYZF01000017.1"/>
</dbReference>
<dbReference type="InterPro" id="IPR038765">
    <property type="entry name" value="Papain-like_cys_pep_sf"/>
</dbReference>
<evidence type="ECO:0000313" key="8">
    <source>
        <dbReference type="Proteomes" id="UP000050961"/>
    </source>
</evidence>
<dbReference type="PATRIC" id="fig|1423806.3.peg.2103"/>
<dbReference type="Gene3D" id="3.90.1720.10">
    <property type="entry name" value="endopeptidase domain like (from Nostoc punctiforme)"/>
    <property type="match status" value="1"/>
</dbReference>
<feature type="transmembrane region" description="Helical" evidence="5">
    <location>
        <begin position="7"/>
        <end position="26"/>
    </location>
</feature>
<dbReference type="eggNOG" id="COG0791">
    <property type="taxonomic scope" value="Bacteria"/>
</dbReference>
<dbReference type="SUPFAM" id="SSF54001">
    <property type="entry name" value="Cysteine proteinases"/>
    <property type="match status" value="1"/>
</dbReference>
<dbReference type="InterPro" id="IPR051794">
    <property type="entry name" value="PG_Endopeptidase_C40"/>
</dbReference>
<keyword evidence="8" id="KW-1185">Reference proteome</keyword>
<dbReference type="PANTHER" id="PTHR47359:SF3">
    <property type="entry name" value="NLP_P60 DOMAIN-CONTAINING PROTEIN-RELATED"/>
    <property type="match status" value="1"/>
</dbReference>
<name>A0A023CVH3_9LACO</name>
<proteinExistence type="inferred from homology"/>